<evidence type="ECO:0000256" key="2">
    <source>
        <dbReference type="ARBA" id="ARBA00022679"/>
    </source>
</evidence>
<dbReference type="InterPro" id="IPR050128">
    <property type="entry name" value="Sulfate_adenylyltrnsfr_sub2"/>
</dbReference>
<gene>
    <name evidence="7 9" type="primary">cysD</name>
    <name evidence="9" type="ORF">HBH26_17650</name>
</gene>
<dbReference type="NCBIfam" id="TIGR02039">
    <property type="entry name" value="CysD"/>
    <property type="match status" value="1"/>
</dbReference>
<evidence type="ECO:0000313" key="10">
    <source>
        <dbReference type="Proteomes" id="UP000732399"/>
    </source>
</evidence>
<evidence type="ECO:0000256" key="5">
    <source>
        <dbReference type="ARBA" id="ARBA00022840"/>
    </source>
</evidence>
<comment type="function">
    <text evidence="7">With CysN forms the ATP sulfurylase (ATPS) that catalyzes the adenylation of sulfate producing adenosine 5'-phosphosulfate (APS) and diphosphate, the first enzymatic step in sulfur assimilation pathway. APS synthesis involves the formation of a high-energy phosphoric-sulfuric acid anhydride bond driven by GTP hydrolysis by CysN coupled to ATP hydrolysis by CysD.</text>
</comment>
<proteinExistence type="inferred from homology"/>
<keyword evidence="4 7" id="KW-0547">Nucleotide-binding</keyword>
<keyword evidence="5 7" id="KW-0067">ATP-binding</keyword>
<organism evidence="9 10">
    <name type="scientific">Sphingomonas corticis</name>
    <dbReference type="NCBI Taxonomy" id="2722791"/>
    <lineage>
        <taxon>Bacteria</taxon>
        <taxon>Pseudomonadati</taxon>
        <taxon>Pseudomonadota</taxon>
        <taxon>Alphaproteobacteria</taxon>
        <taxon>Sphingomonadales</taxon>
        <taxon>Sphingomonadaceae</taxon>
        <taxon>Sphingomonas</taxon>
    </lineage>
</organism>
<comment type="caution">
    <text evidence="9">The sequence shown here is derived from an EMBL/GenBank/DDBJ whole genome shotgun (WGS) entry which is preliminary data.</text>
</comment>
<feature type="domain" description="Phosphoadenosine phosphosulphate reductase" evidence="8">
    <location>
        <begin position="78"/>
        <end position="303"/>
    </location>
</feature>
<evidence type="ECO:0000259" key="8">
    <source>
        <dbReference type="Pfam" id="PF01507"/>
    </source>
</evidence>
<dbReference type="Pfam" id="PF01507">
    <property type="entry name" value="PAPS_reduct"/>
    <property type="match status" value="1"/>
</dbReference>
<dbReference type="SUPFAM" id="SSF52402">
    <property type="entry name" value="Adenine nucleotide alpha hydrolases-like"/>
    <property type="match status" value="1"/>
</dbReference>
<name>A0ABX1CTX5_9SPHN</name>
<comment type="catalytic activity">
    <reaction evidence="6 7">
        <text>sulfate + ATP + H(+) = adenosine 5'-phosphosulfate + diphosphate</text>
        <dbReference type="Rhea" id="RHEA:18133"/>
        <dbReference type="ChEBI" id="CHEBI:15378"/>
        <dbReference type="ChEBI" id="CHEBI:16189"/>
        <dbReference type="ChEBI" id="CHEBI:30616"/>
        <dbReference type="ChEBI" id="CHEBI:33019"/>
        <dbReference type="ChEBI" id="CHEBI:58243"/>
        <dbReference type="EC" id="2.7.7.4"/>
    </reaction>
</comment>
<dbReference type="EMBL" id="JAAVJH010000017">
    <property type="protein sequence ID" value="NJR80408.1"/>
    <property type="molecule type" value="Genomic_DNA"/>
</dbReference>
<dbReference type="NCBIfam" id="NF003587">
    <property type="entry name" value="PRK05253.1"/>
    <property type="match status" value="1"/>
</dbReference>
<comment type="pathway">
    <text evidence="7">Sulfur metabolism; hydrogen sulfide biosynthesis; sulfite from sulfate: step 1/3.</text>
</comment>
<dbReference type="EC" id="2.7.7.4" evidence="7"/>
<dbReference type="GO" id="GO:0004781">
    <property type="term" value="F:sulfate adenylyltransferase (ATP) activity"/>
    <property type="evidence" value="ECO:0007669"/>
    <property type="project" value="UniProtKB-EC"/>
</dbReference>
<dbReference type="Gene3D" id="3.40.50.620">
    <property type="entry name" value="HUPs"/>
    <property type="match status" value="1"/>
</dbReference>
<evidence type="ECO:0000256" key="7">
    <source>
        <dbReference type="HAMAP-Rule" id="MF_00064"/>
    </source>
</evidence>
<dbReference type="PIRSF" id="PIRSF002936">
    <property type="entry name" value="CysDAde_trans"/>
    <property type="match status" value="1"/>
</dbReference>
<evidence type="ECO:0000256" key="4">
    <source>
        <dbReference type="ARBA" id="ARBA00022741"/>
    </source>
</evidence>
<accession>A0ABX1CTX5</accession>
<protein>
    <recommendedName>
        <fullName evidence="7">Sulfate adenylyltransferase subunit 2</fullName>
        <ecNumber evidence="7">2.7.7.4</ecNumber>
    </recommendedName>
    <alternativeName>
        <fullName evidence="7">ATP-sulfurylase small subunit</fullName>
    </alternativeName>
    <alternativeName>
        <fullName evidence="7">Sulfate adenylate transferase</fullName>
        <shortName evidence="7">SAT</shortName>
    </alternativeName>
</protein>
<evidence type="ECO:0000256" key="3">
    <source>
        <dbReference type="ARBA" id="ARBA00022695"/>
    </source>
</evidence>
<comment type="subunit">
    <text evidence="7">Heterodimer composed of CysD, the smaller subunit, and CysN.</text>
</comment>
<dbReference type="InterPro" id="IPR014729">
    <property type="entry name" value="Rossmann-like_a/b/a_fold"/>
</dbReference>
<evidence type="ECO:0000313" key="9">
    <source>
        <dbReference type="EMBL" id="NJR80408.1"/>
    </source>
</evidence>
<dbReference type="PANTHER" id="PTHR43196">
    <property type="entry name" value="SULFATE ADENYLYLTRANSFERASE SUBUNIT 2"/>
    <property type="match status" value="1"/>
</dbReference>
<reference evidence="9 10" key="1">
    <citation type="submission" date="2020-03" db="EMBL/GenBank/DDBJ databases">
        <authorList>
            <person name="Wang L."/>
            <person name="He N."/>
            <person name="Li Y."/>
            <person name="Fang Y."/>
            <person name="Zhang F."/>
        </authorList>
    </citation>
    <scope>NUCLEOTIDE SEQUENCE [LARGE SCALE GENOMIC DNA]</scope>
    <source>
        <strain evidence="9 10">36D10-4-7</strain>
    </source>
</reference>
<dbReference type="PANTHER" id="PTHR43196:SF1">
    <property type="entry name" value="SULFATE ADENYLYLTRANSFERASE SUBUNIT 2"/>
    <property type="match status" value="1"/>
</dbReference>
<dbReference type="HAMAP" id="MF_00064">
    <property type="entry name" value="Sulf_adenylyltr_sub2"/>
    <property type="match status" value="1"/>
</dbReference>
<dbReference type="NCBIfam" id="NF009214">
    <property type="entry name" value="PRK12563.1"/>
    <property type="match status" value="1"/>
</dbReference>
<dbReference type="Proteomes" id="UP000732399">
    <property type="component" value="Unassembled WGS sequence"/>
</dbReference>
<evidence type="ECO:0000256" key="1">
    <source>
        <dbReference type="ARBA" id="ARBA00008885"/>
    </source>
</evidence>
<keyword evidence="10" id="KW-1185">Reference proteome</keyword>
<sequence length="349" mass="39420">MGHRSRRRGIACGGRTDARRGRCAVPLRQAGVPQCRLRRHRRLRSRAAQALSAMNHLDRLEAESIHIIREVAAVAQKPVMLYSIGKDSAVMLHLARKAFFPAPPPFPLLHVDTTWKFRAMYALREKAAADAGMELIVHQNPDAKARGINPFDHGSLHTDLWKTEGLKQALDAGGFDAAFGGARRDEEKARAKERIFSFRTATHRWDPKAQRPELWHLYNARHAKGESMRVFPLSNWTELDVWQYIARERIEIVPLYFAAPRPTVVRDGLLLMVDDDRFPLAPGEVPVDRSIRFRTLGCYPLTGAVESEAATLDDVIREMLLTTTSERQGRAIDKEAGASMELKKQAGYF</sequence>
<evidence type="ECO:0000256" key="6">
    <source>
        <dbReference type="ARBA" id="ARBA00049370"/>
    </source>
</evidence>
<keyword evidence="2 7" id="KW-0808">Transferase</keyword>
<dbReference type="InterPro" id="IPR011784">
    <property type="entry name" value="SO4_adenylTrfase_ssu"/>
</dbReference>
<comment type="similarity">
    <text evidence="1 7">Belongs to the PAPS reductase family. CysD subfamily.</text>
</comment>
<dbReference type="InterPro" id="IPR002500">
    <property type="entry name" value="PAPS_reduct_dom"/>
</dbReference>
<keyword evidence="3 7" id="KW-0548">Nucleotidyltransferase</keyword>